<evidence type="ECO:0000313" key="1">
    <source>
        <dbReference type="EMBL" id="KAJ4715264.1"/>
    </source>
</evidence>
<keyword evidence="2" id="KW-1185">Reference proteome</keyword>
<name>A0ACC1XX11_MELAZ</name>
<gene>
    <name evidence="1" type="ORF">OWV82_013643</name>
</gene>
<dbReference type="Proteomes" id="UP001164539">
    <property type="component" value="Chromosome 7"/>
</dbReference>
<accession>A0ACC1XX11</accession>
<dbReference type="EMBL" id="CM051400">
    <property type="protein sequence ID" value="KAJ4715264.1"/>
    <property type="molecule type" value="Genomic_DNA"/>
</dbReference>
<comment type="caution">
    <text evidence="1">The sequence shown here is derived from an EMBL/GenBank/DDBJ whole genome shotgun (WGS) entry which is preliminary data.</text>
</comment>
<proteinExistence type="predicted"/>
<protein>
    <submittedName>
        <fullName evidence="1">Protein IDA-LIKE 2 like</fullName>
    </submittedName>
</protein>
<organism evidence="1 2">
    <name type="scientific">Melia azedarach</name>
    <name type="common">Chinaberry tree</name>
    <dbReference type="NCBI Taxonomy" id="155640"/>
    <lineage>
        <taxon>Eukaryota</taxon>
        <taxon>Viridiplantae</taxon>
        <taxon>Streptophyta</taxon>
        <taxon>Embryophyta</taxon>
        <taxon>Tracheophyta</taxon>
        <taxon>Spermatophyta</taxon>
        <taxon>Magnoliopsida</taxon>
        <taxon>eudicotyledons</taxon>
        <taxon>Gunneridae</taxon>
        <taxon>Pentapetalae</taxon>
        <taxon>rosids</taxon>
        <taxon>malvids</taxon>
        <taxon>Sapindales</taxon>
        <taxon>Meliaceae</taxon>
        <taxon>Melia</taxon>
    </lineage>
</organism>
<evidence type="ECO:0000313" key="2">
    <source>
        <dbReference type="Proteomes" id="UP001164539"/>
    </source>
</evidence>
<reference evidence="1 2" key="1">
    <citation type="journal article" date="2023" name="Science">
        <title>Complex scaffold remodeling in plant triterpene biosynthesis.</title>
        <authorList>
            <person name="De La Pena R."/>
            <person name="Hodgson H."/>
            <person name="Liu J.C."/>
            <person name="Stephenson M.J."/>
            <person name="Martin A.C."/>
            <person name="Owen C."/>
            <person name="Harkess A."/>
            <person name="Leebens-Mack J."/>
            <person name="Jimenez L.E."/>
            <person name="Osbourn A."/>
            <person name="Sattely E.S."/>
        </authorList>
    </citation>
    <scope>NUCLEOTIDE SEQUENCE [LARGE SCALE GENOMIC DNA]</scope>
    <source>
        <strain evidence="2">cv. JPN11</strain>
        <tissue evidence="1">Leaf</tissue>
    </source>
</reference>
<sequence length="78" mass="9193">MGLCRRRLVLLFWFLFSFIFLFSHHTHGSRTSNVFTFKPNSHQSRGHFLGFLPRHFPIPSSGPSRKHNDIGLQNWRSP</sequence>